<dbReference type="EMBL" id="VOIH02000011">
    <property type="protein sequence ID" value="KAF3434396.1"/>
    <property type="molecule type" value="Genomic_DNA"/>
</dbReference>
<dbReference type="Proteomes" id="UP000796880">
    <property type="component" value="Unassembled WGS sequence"/>
</dbReference>
<feature type="region of interest" description="Disordered" evidence="1">
    <location>
        <begin position="1"/>
        <end position="28"/>
    </location>
</feature>
<reference evidence="2" key="1">
    <citation type="submission" date="2020-03" db="EMBL/GenBank/DDBJ databases">
        <title>A high-quality chromosome-level genome assembly of a woody plant with both climbing and erect habits, Rhamnella rubrinervis.</title>
        <authorList>
            <person name="Lu Z."/>
            <person name="Yang Y."/>
            <person name="Zhu X."/>
            <person name="Sun Y."/>
        </authorList>
    </citation>
    <scope>NUCLEOTIDE SEQUENCE</scope>
    <source>
        <strain evidence="2">BYM</strain>
        <tissue evidence="2">Leaf</tissue>
    </source>
</reference>
<gene>
    <name evidence="2" type="ORF">FNV43_RR25499</name>
</gene>
<evidence type="ECO:0000256" key="1">
    <source>
        <dbReference type="SAM" id="MobiDB-lite"/>
    </source>
</evidence>
<organism evidence="2 3">
    <name type="scientific">Rhamnella rubrinervis</name>
    <dbReference type="NCBI Taxonomy" id="2594499"/>
    <lineage>
        <taxon>Eukaryota</taxon>
        <taxon>Viridiplantae</taxon>
        <taxon>Streptophyta</taxon>
        <taxon>Embryophyta</taxon>
        <taxon>Tracheophyta</taxon>
        <taxon>Spermatophyta</taxon>
        <taxon>Magnoliopsida</taxon>
        <taxon>eudicotyledons</taxon>
        <taxon>Gunneridae</taxon>
        <taxon>Pentapetalae</taxon>
        <taxon>rosids</taxon>
        <taxon>fabids</taxon>
        <taxon>Rosales</taxon>
        <taxon>Rhamnaceae</taxon>
        <taxon>rhamnoid group</taxon>
        <taxon>Rhamneae</taxon>
        <taxon>Rhamnella</taxon>
    </lineage>
</organism>
<accession>A0A8K0GR69</accession>
<proteinExistence type="predicted"/>
<keyword evidence="3" id="KW-1185">Reference proteome</keyword>
<protein>
    <submittedName>
        <fullName evidence="2">Uncharacterized protein</fullName>
    </submittedName>
</protein>
<sequence length="277" mass="30889">MAPKRLRKANDKSTKQQQESPPPRRGAVRLRNPLMHSRILLGQIYRGISQVGRGVSSCYMDIYEASAKWRGALSIYGYPRQRGHRQVGGNARFYTDTLGQIGHRKFSRGVSVYDKRAPIGQFGRCLGKFGRGVSVYNKRAPSAKLADASINLAEEYPVYNKRHPSANLVDDSAHLTEGYPVYNKRHPSANLANASAQLVEGYPVYNKRHPSTNLADASANLAEVSRRIISEGAGDIAHLIVIFNLQVALKVIYNKLQKGIDQFEASIFGDFTRMKTR</sequence>
<evidence type="ECO:0000313" key="3">
    <source>
        <dbReference type="Proteomes" id="UP000796880"/>
    </source>
</evidence>
<name>A0A8K0GR69_9ROSA</name>
<evidence type="ECO:0000313" key="2">
    <source>
        <dbReference type="EMBL" id="KAF3434396.1"/>
    </source>
</evidence>
<dbReference type="AlphaFoldDB" id="A0A8K0GR69"/>
<comment type="caution">
    <text evidence="2">The sequence shown here is derived from an EMBL/GenBank/DDBJ whole genome shotgun (WGS) entry which is preliminary data.</text>
</comment>